<dbReference type="GO" id="GO:0008821">
    <property type="term" value="F:crossover junction DNA endonuclease activity"/>
    <property type="evidence" value="ECO:0007669"/>
    <property type="project" value="TreeGrafter"/>
</dbReference>
<keyword evidence="6" id="KW-0539">Nucleus</keyword>
<dbReference type="GO" id="GO:0005657">
    <property type="term" value="C:replication fork"/>
    <property type="evidence" value="ECO:0007669"/>
    <property type="project" value="TreeGrafter"/>
</dbReference>
<dbReference type="OrthoDB" id="5957327at2759"/>
<keyword evidence="3" id="KW-0227">DNA damage</keyword>
<dbReference type="PANTHER" id="PTHR46239">
    <property type="entry name" value="DNA REPAIR PROTEIN RAD51 HOMOLOG 3 RAD51C"/>
    <property type="match status" value="1"/>
</dbReference>
<protein>
    <recommendedName>
        <fullName evidence="9">DNA recombination and repair protein Rad51-like C-terminal domain-containing protein</fullName>
    </recommendedName>
</protein>
<comment type="caution">
    <text evidence="7">The sequence shown here is derived from an EMBL/GenBank/DDBJ whole genome shotgun (WGS) entry which is preliminary data.</text>
</comment>
<evidence type="ECO:0000313" key="7">
    <source>
        <dbReference type="EMBL" id="TFY65762.1"/>
    </source>
</evidence>
<dbReference type="GO" id="GO:0007131">
    <property type="term" value="P:reciprocal meiotic recombination"/>
    <property type="evidence" value="ECO:0007669"/>
    <property type="project" value="TreeGrafter"/>
</dbReference>
<evidence type="ECO:0000256" key="3">
    <source>
        <dbReference type="ARBA" id="ARBA00022763"/>
    </source>
</evidence>
<dbReference type="GO" id="GO:0005524">
    <property type="term" value="F:ATP binding"/>
    <property type="evidence" value="ECO:0007669"/>
    <property type="project" value="UniProtKB-KW"/>
</dbReference>
<dbReference type="GO" id="GO:0000400">
    <property type="term" value="F:four-way junction DNA binding"/>
    <property type="evidence" value="ECO:0007669"/>
    <property type="project" value="TreeGrafter"/>
</dbReference>
<dbReference type="InterPro" id="IPR027417">
    <property type="entry name" value="P-loop_NTPase"/>
</dbReference>
<dbReference type="Proteomes" id="UP000298327">
    <property type="component" value="Unassembled WGS sequence"/>
</dbReference>
<evidence type="ECO:0008006" key="9">
    <source>
        <dbReference type="Google" id="ProtNLM"/>
    </source>
</evidence>
<evidence type="ECO:0000256" key="4">
    <source>
        <dbReference type="ARBA" id="ARBA00022840"/>
    </source>
</evidence>
<accession>A0A4Y9YUA6</accession>
<keyword evidence="2" id="KW-0547">Nucleotide-binding</keyword>
<dbReference type="AlphaFoldDB" id="A0A4Y9YUA6"/>
<keyword evidence="5" id="KW-0234">DNA repair</keyword>
<dbReference type="InterPro" id="IPR052093">
    <property type="entry name" value="HR_Repair_Mediator"/>
</dbReference>
<organism evidence="7 8">
    <name type="scientific">Dentipellis fragilis</name>
    <dbReference type="NCBI Taxonomy" id="205917"/>
    <lineage>
        <taxon>Eukaryota</taxon>
        <taxon>Fungi</taxon>
        <taxon>Dikarya</taxon>
        <taxon>Basidiomycota</taxon>
        <taxon>Agaricomycotina</taxon>
        <taxon>Agaricomycetes</taxon>
        <taxon>Russulales</taxon>
        <taxon>Hericiaceae</taxon>
        <taxon>Dentipellis</taxon>
    </lineage>
</organism>
<dbReference type="GO" id="GO:0033065">
    <property type="term" value="C:Rad51C-XRCC3 complex"/>
    <property type="evidence" value="ECO:0007669"/>
    <property type="project" value="TreeGrafter"/>
</dbReference>
<reference evidence="7 8" key="1">
    <citation type="submission" date="2019-02" db="EMBL/GenBank/DDBJ databases">
        <title>Genome sequencing of the rare red list fungi Dentipellis fragilis.</title>
        <authorList>
            <person name="Buettner E."/>
            <person name="Kellner H."/>
        </authorList>
    </citation>
    <scope>NUCLEOTIDE SEQUENCE [LARGE SCALE GENOMIC DNA]</scope>
    <source>
        <strain evidence="7 8">DSM 105465</strain>
    </source>
</reference>
<dbReference type="GO" id="GO:0000707">
    <property type="term" value="P:meiotic DNA recombinase assembly"/>
    <property type="evidence" value="ECO:0007669"/>
    <property type="project" value="TreeGrafter"/>
</dbReference>
<dbReference type="STRING" id="205917.A0A4Y9YUA6"/>
<name>A0A4Y9YUA6_9AGAM</name>
<proteinExistence type="predicted"/>
<evidence type="ECO:0000256" key="5">
    <source>
        <dbReference type="ARBA" id="ARBA00023204"/>
    </source>
</evidence>
<keyword evidence="4" id="KW-0067">ATP-binding</keyword>
<keyword evidence="8" id="KW-1185">Reference proteome</keyword>
<dbReference type="Gene3D" id="3.40.50.300">
    <property type="entry name" value="P-loop containing nucleotide triphosphate hydrolases"/>
    <property type="match status" value="1"/>
</dbReference>
<dbReference type="SUPFAM" id="SSF52540">
    <property type="entry name" value="P-loop containing nucleoside triphosphate hydrolases"/>
    <property type="match status" value="1"/>
</dbReference>
<evidence type="ECO:0000313" key="8">
    <source>
        <dbReference type="Proteomes" id="UP000298327"/>
    </source>
</evidence>
<dbReference type="EMBL" id="SEOQ01000311">
    <property type="protein sequence ID" value="TFY65762.1"/>
    <property type="molecule type" value="Genomic_DNA"/>
</dbReference>
<sequence length="341" mass="36647">MAGKPISSLPFSPSFISAITQAGYNTVGELADSNAETLAREINTSLSESQSILDKAVSSSTTTSFSFGQTAAAYISSAKTYSSSCQPLDALLNGGLPRAHVLELSGPPGTCKERLALRLACNAVNSNEGILWVEMQNFMSPAALKQAILDSCPSIPNAVNLVQYLSIHSLPELLIFLNNLLSSMEDYSSVSVIVFNSIWFPFQTATDLTATTRRSLLDSAKQTFTRLCAAHNITVRHRLLPGKLLLTALPQILTTTQLSTKILNRDGTSANFDTGSRAVLVPHLGGLYLPSSRTYRIIIVPETRTTGVLRLMLSPHGASDGQPAPEQRYELISGEMQGVVD</sequence>
<evidence type="ECO:0000256" key="6">
    <source>
        <dbReference type="ARBA" id="ARBA00023242"/>
    </source>
</evidence>
<evidence type="ECO:0000256" key="1">
    <source>
        <dbReference type="ARBA" id="ARBA00004123"/>
    </source>
</evidence>
<evidence type="ECO:0000256" key="2">
    <source>
        <dbReference type="ARBA" id="ARBA00022741"/>
    </source>
</evidence>
<comment type="subcellular location">
    <subcellularLocation>
        <location evidence="1">Nucleus</location>
    </subcellularLocation>
</comment>
<dbReference type="PANTHER" id="PTHR46239:SF1">
    <property type="entry name" value="DNA REPAIR PROTEIN RAD51 HOMOLOG 3"/>
    <property type="match status" value="1"/>
</dbReference>
<dbReference type="GO" id="GO:0033063">
    <property type="term" value="C:Rad51B-Rad51C-Rad51D-XRCC2 complex"/>
    <property type="evidence" value="ECO:0007669"/>
    <property type="project" value="TreeGrafter"/>
</dbReference>
<gene>
    <name evidence="7" type="ORF">EVG20_g5335</name>
</gene>